<name>A0AA40A6F5_9PEZI</name>
<feature type="transmembrane region" description="Helical" evidence="6">
    <location>
        <begin position="189"/>
        <end position="216"/>
    </location>
</feature>
<feature type="transmembrane region" description="Helical" evidence="6">
    <location>
        <begin position="110"/>
        <end position="132"/>
    </location>
</feature>
<dbReference type="PANTHER" id="PTHR33048:SF47">
    <property type="entry name" value="INTEGRAL MEMBRANE PROTEIN-RELATED"/>
    <property type="match status" value="1"/>
</dbReference>
<dbReference type="AlphaFoldDB" id="A0AA40A6F5"/>
<evidence type="ECO:0000256" key="1">
    <source>
        <dbReference type="ARBA" id="ARBA00004141"/>
    </source>
</evidence>
<evidence type="ECO:0000313" key="9">
    <source>
        <dbReference type="Proteomes" id="UP001172101"/>
    </source>
</evidence>
<evidence type="ECO:0000313" key="8">
    <source>
        <dbReference type="EMBL" id="KAK0710023.1"/>
    </source>
</evidence>
<feature type="non-terminal residue" evidence="8">
    <location>
        <position position="1"/>
    </location>
</feature>
<reference evidence="8" key="1">
    <citation type="submission" date="2023-06" db="EMBL/GenBank/DDBJ databases">
        <title>Genome-scale phylogeny and comparative genomics of the fungal order Sordariales.</title>
        <authorList>
            <consortium name="Lawrence Berkeley National Laboratory"/>
            <person name="Hensen N."/>
            <person name="Bonometti L."/>
            <person name="Westerberg I."/>
            <person name="Brannstrom I.O."/>
            <person name="Guillou S."/>
            <person name="Cros-Aarteil S."/>
            <person name="Calhoun S."/>
            <person name="Haridas S."/>
            <person name="Kuo A."/>
            <person name="Mondo S."/>
            <person name="Pangilinan J."/>
            <person name="Riley R."/>
            <person name="LaButti K."/>
            <person name="Andreopoulos B."/>
            <person name="Lipzen A."/>
            <person name="Chen C."/>
            <person name="Yanf M."/>
            <person name="Daum C."/>
            <person name="Ng V."/>
            <person name="Clum A."/>
            <person name="Steindorff A."/>
            <person name="Ohm R."/>
            <person name="Martin F."/>
            <person name="Silar P."/>
            <person name="Natvig D."/>
            <person name="Lalanne C."/>
            <person name="Gautier V."/>
            <person name="Ament-velasquez S.L."/>
            <person name="Kruys A."/>
            <person name="Hutchinson M.I."/>
            <person name="Powell A.J."/>
            <person name="Barry K."/>
            <person name="Miller A.N."/>
            <person name="Grigoriev I.V."/>
            <person name="Debuchy R."/>
            <person name="Gladieux P."/>
            <person name="Thoren M.H."/>
            <person name="Johannesson H."/>
        </authorList>
    </citation>
    <scope>NUCLEOTIDE SEQUENCE</scope>
    <source>
        <strain evidence="8">SMH2392-1A</strain>
    </source>
</reference>
<organism evidence="8 9">
    <name type="scientific">Lasiosphaeria miniovina</name>
    <dbReference type="NCBI Taxonomy" id="1954250"/>
    <lineage>
        <taxon>Eukaryota</taxon>
        <taxon>Fungi</taxon>
        <taxon>Dikarya</taxon>
        <taxon>Ascomycota</taxon>
        <taxon>Pezizomycotina</taxon>
        <taxon>Sordariomycetes</taxon>
        <taxon>Sordariomycetidae</taxon>
        <taxon>Sordariales</taxon>
        <taxon>Lasiosphaeriaceae</taxon>
        <taxon>Lasiosphaeria</taxon>
    </lineage>
</organism>
<feature type="transmembrane region" description="Helical" evidence="6">
    <location>
        <begin position="68"/>
        <end position="90"/>
    </location>
</feature>
<comment type="similarity">
    <text evidence="5">Belongs to the SAT4 family.</text>
</comment>
<evidence type="ECO:0000256" key="4">
    <source>
        <dbReference type="ARBA" id="ARBA00023136"/>
    </source>
</evidence>
<dbReference type="Proteomes" id="UP001172101">
    <property type="component" value="Unassembled WGS sequence"/>
</dbReference>
<keyword evidence="3 6" id="KW-1133">Transmembrane helix</keyword>
<comment type="caution">
    <text evidence="8">The sequence shown here is derived from an EMBL/GenBank/DDBJ whole genome shotgun (WGS) entry which is preliminary data.</text>
</comment>
<dbReference type="PANTHER" id="PTHR33048">
    <property type="entry name" value="PTH11-LIKE INTEGRAL MEMBRANE PROTEIN (AFU_ORTHOLOGUE AFUA_5G11245)"/>
    <property type="match status" value="1"/>
</dbReference>
<comment type="subcellular location">
    <subcellularLocation>
        <location evidence="1">Membrane</location>
        <topology evidence="1">Multi-pass membrane protein</topology>
    </subcellularLocation>
</comment>
<proteinExistence type="inferred from homology"/>
<dbReference type="EMBL" id="JAUIRO010000006">
    <property type="protein sequence ID" value="KAK0710023.1"/>
    <property type="molecule type" value="Genomic_DNA"/>
</dbReference>
<evidence type="ECO:0000256" key="5">
    <source>
        <dbReference type="ARBA" id="ARBA00038359"/>
    </source>
</evidence>
<dbReference type="InterPro" id="IPR052337">
    <property type="entry name" value="SAT4-like"/>
</dbReference>
<accession>A0AA40A6F5</accession>
<dbReference type="RefSeq" id="XP_060293327.1">
    <property type="nucleotide sequence ID" value="XM_060438347.1"/>
</dbReference>
<keyword evidence="9" id="KW-1185">Reference proteome</keyword>
<dbReference type="GeneID" id="85321617"/>
<feature type="transmembrane region" description="Helical" evidence="6">
    <location>
        <begin position="228"/>
        <end position="248"/>
    </location>
</feature>
<dbReference type="InterPro" id="IPR049326">
    <property type="entry name" value="Rhodopsin_dom_fungi"/>
</dbReference>
<evidence type="ECO:0000259" key="7">
    <source>
        <dbReference type="Pfam" id="PF20684"/>
    </source>
</evidence>
<keyword evidence="4 6" id="KW-0472">Membrane</keyword>
<evidence type="ECO:0000256" key="6">
    <source>
        <dbReference type="SAM" id="Phobius"/>
    </source>
</evidence>
<protein>
    <recommendedName>
        <fullName evidence="7">Rhodopsin domain-containing protein</fullName>
    </recommendedName>
</protein>
<evidence type="ECO:0000256" key="2">
    <source>
        <dbReference type="ARBA" id="ARBA00022692"/>
    </source>
</evidence>
<feature type="domain" description="Rhodopsin" evidence="7">
    <location>
        <begin position="55"/>
        <end position="291"/>
    </location>
</feature>
<feature type="transmembrane region" description="Helical" evidence="6">
    <location>
        <begin position="144"/>
        <end position="169"/>
    </location>
</feature>
<keyword evidence="2 6" id="KW-0812">Transmembrane</keyword>
<gene>
    <name evidence="8" type="ORF">B0T26DRAFT_652199</name>
</gene>
<dbReference type="GO" id="GO:0016020">
    <property type="term" value="C:membrane"/>
    <property type="evidence" value="ECO:0007669"/>
    <property type="project" value="UniProtKB-SubCell"/>
</dbReference>
<feature type="transmembrane region" description="Helical" evidence="6">
    <location>
        <begin position="33"/>
        <end position="56"/>
    </location>
</feature>
<sequence length="313" mass="34895">MASLIPPGMDLCMLPAAIAPPGETYNFENPESLAAATAALDILLLILTYLFAGARLWQNRHRWRMSDYMTMVSLAIYTGLTGIFMSLHQYNRHQWDVPLCWFNGHYMKTLYAEILLFGATQFFSKAAIFLLFRELFGISVTMRRAVWVGIAASFVVYVSFIPVASYFMAPKMGHTWDALPFEMESGIALQSWGIAIGASTVLLDIYIFFLPLPVLSHLNLTRSRRMRLIAVFCTALFGVAASVLALVYRVKLFLSSDDNTWGQALIAICNQVENSVAIIVGSGPAFSAFLRAHVMGISDGSWWTKARSMLRST</sequence>
<dbReference type="Pfam" id="PF20684">
    <property type="entry name" value="Fung_rhodopsin"/>
    <property type="match status" value="1"/>
</dbReference>
<evidence type="ECO:0000256" key="3">
    <source>
        <dbReference type="ARBA" id="ARBA00022989"/>
    </source>
</evidence>